<keyword evidence="5 14" id="KW-0418">Kinase</keyword>
<dbReference type="Proteomes" id="UP000266743">
    <property type="component" value="Chromosome 4"/>
</dbReference>
<feature type="signal peptide" evidence="12">
    <location>
        <begin position="1"/>
        <end position="25"/>
    </location>
</feature>
<keyword evidence="14" id="KW-0396">Initiation factor</keyword>
<dbReference type="InterPro" id="IPR011009">
    <property type="entry name" value="Kinase-like_dom_sf"/>
</dbReference>
<evidence type="ECO:0000256" key="9">
    <source>
        <dbReference type="ARBA" id="ARBA00048659"/>
    </source>
</evidence>
<dbReference type="Pfam" id="PF00069">
    <property type="entry name" value="Pkinase"/>
    <property type="match status" value="1"/>
</dbReference>
<keyword evidence="14" id="KW-0648">Protein biosynthesis</keyword>
<protein>
    <recommendedName>
        <fullName evidence="1">non-specific serine/threonine protein kinase</fullName>
        <ecNumber evidence="1">2.7.11.1</ecNumber>
    </recommendedName>
</protein>
<dbReference type="EC" id="2.7.11.1" evidence="1"/>
<keyword evidence="11" id="KW-0812">Transmembrane</keyword>
<evidence type="ECO:0000256" key="11">
    <source>
        <dbReference type="SAM" id="Phobius"/>
    </source>
</evidence>
<dbReference type="PROSITE" id="PS50011">
    <property type="entry name" value="PROTEIN_KINASE_DOM"/>
    <property type="match status" value="1"/>
</dbReference>
<sequence length="1008" mass="111949">MPDAYVFAASLLCCLWALTGSGVRGGDTEATIRSQPPGAENNILPLAVTPPSGLLLLLQMDGNITARWLDSGSHMWTVNTGGNIISVDVLRHATREVIRRDPFALPFIIEGGMLFTRRRYPASDAGKQLTTRYTKDGTFDDGDDYEDDYIDDAPLTPSHPQFFMNLSTLIRRRHVNVENTEIYVTTSVQLMDYDSHTGIPIMRPTPLTSFLHVVLCNVTIHVVRRGMYKWKMSIAQYKLSESFPPQGPESDEGGEKDQNFIANVVEEQSQNSVRQAILAMQARLRDAAMPFDFKRKTFNVDDLVMREVGNQRYTLWNTLTNVAEWPAAVGTTSSIVNAFFWHPGRGGVYPIPLYRFHRPPTADAFTHAGRLQRNGFPLLSDRPWTHRTVRLKPYVATWEDDIDADERETEELQRSFQQCSWLQECSANSRQMVAYSFREGMVGNESIPILSLSYILLNTMTRRTMFFAFQTVCILVSATLVGFGMLLRPRLRNAWAQYDSLMDNMRQTSKTTPTGFAAADRSGRFDTPAGGSPAAVFVESSPFSLTMTAAPLDDGVEQIVRMGKPQMTDSVNETSAGLGDTWWKNPNDYDDDDEYVAGESSLSVRGSVSATQPVTTPMPQLFQQHFDVLKKIGRGGEGNVFCVKHQVTGAMYAIKAVRIREEDKQRCVREAILHSSLDNPNVVRYFYSWIENIARSIAEAHGIVNNDNVEGSVSFCGDESYGTINDTVSSAAGAPLNVLFIQMEYFKSGTLADHFRNRNAFSRLENVEHLLQIVRGLRYIHQQDVIHRDLKPTNIFVSDAGIMKIGDFGLAKRWQTPLGWKRASVEEFGSATALFDDERSFAGGTPLYWSPEQQCGGSATAASDVFSLGLIAVEFYCEFTTQHERLRTLGDARHGELPSALEDDFPEEAEVFRQMLGEQPDGRPSVDEVVQKLKHIVVEIRSGGNGSAKLGDNGATDDIGDVELAMPTSSSADMLSVNKTPADSMNIVTLGNVSSVESSTAGRLPSAN</sequence>
<comment type="catalytic activity">
    <reaction evidence="10">
        <text>L-seryl-[protein] + ATP = O-phospho-L-seryl-[protein] + ADP + H(+)</text>
        <dbReference type="Rhea" id="RHEA:17989"/>
        <dbReference type="Rhea" id="RHEA-COMP:9863"/>
        <dbReference type="Rhea" id="RHEA-COMP:11604"/>
        <dbReference type="ChEBI" id="CHEBI:15378"/>
        <dbReference type="ChEBI" id="CHEBI:29999"/>
        <dbReference type="ChEBI" id="CHEBI:30616"/>
        <dbReference type="ChEBI" id="CHEBI:83421"/>
        <dbReference type="ChEBI" id="CHEBI:456216"/>
        <dbReference type="EC" id="2.7.11.1"/>
    </reaction>
    <physiologicalReaction direction="left-to-right" evidence="10">
        <dbReference type="Rhea" id="RHEA:17990"/>
    </physiologicalReaction>
</comment>
<dbReference type="GO" id="GO:0017148">
    <property type="term" value="P:negative regulation of translation"/>
    <property type="evidence" value="ECO:0007669"/>
    <property type="project" value="UniProtKB-KW"/>
</dbReference>
<feature type="chain" id="PRO_5018062511" description="non-specific serine/threonine protein kinase" evidence="12">
    <location>
        <begin position="26"/>
        <end position="1008"/>
    </location>
</feature>
<evidence type="ECO:0000256" key="10">
    <source>
        <dbReference type="ARBA" id="ARBA00048977"/>
    </source>
</evidence>
<comment type="catalytic activity">
    <reaction evidence="9">
        <text>L-threonyl-[protein] + ATP = O-phospho-L-threonyl-[protein] + ADP + H(+)</text>
        <dbReference type="Rhea" id="RHEA:46608"/>
        <dbReference type="Rhea" id="RHEA-COMP:11060"/>
        <dbReference type="Rhea" id="RHEA-COMP:11605"/>
        <dbReference type="ChEBI" id="CHEBI:15378"/>
        <dbReference type="ChEBI" id="CHEBI:30013"/>
        <dbReference type="ChEBI" id="CHEBI:30616"/>
        <dbReference type="ChEBI" id="CHEBI:61977"/>
        <dbReference type="ChEBI" id="CHEBI:456216"/>
        <dbReference type="EC" id="2.7.11.1"/>
    </reaction>
    <physiologicalReaction direction="left-to-right" evidence="9">
        <dbReference type="Rhea" id="RHEA:46609"/>
    </physiologicalReaction>
</comment>
<dbReference type="Gene3D" id="1.10.510.10">
    <property type="entry name" value="Transferase(Phosphotransferase) domain 1"/>
    <property type="match status" value="1"/>
</dbReference>
<dbReference type="GO" id="GO:0004694">
    <property type="term" value="F:eukaryotic translation initiation factor 2alpha kinase activity"/>
    <property type="evidence" value="ECO:0007669"/>
    <property type="project" value="TreeGrafter"/>
</dbReference>
<dbReference type="SUPFAM" id="SSF56112">
    <property type="entry name" value="Protein kinase-like (PK-like)"/>
    <property type="match status" value="1"/>
</dbReference>
<feature type="transmembrane region" description="Helical" evidence="11">
    <location>
        <begin position="465"/>
        <end position="487"/>
    </location>
</feature>
<dbReference type="PANTHER" id="PTHR11042">
    <property type="entry name" value="EUKARYOTIC TRANSLATION INITIATION FACTOR 2-ALPHA KINASE EIF2-ALPHA KINASE -RELATED"/>
    <property type="match status" value="1"/>
</dbReference>
<evidence type="ECO:0000256" key="5">
    <source>
        <dbReference type="ARBA" id="ARBA00022777"/>
    </source>
</evidence>
<feature type="domain" description="Protein kinase" evidence="13">
    <location>
        <begin position="626"/>
        <end position="938"/>
    </location>
</feature>
<dbReference type="CDD" id="cd13996">
    <property type="entry name" value="STKc_EIF2AK"/>
    <property type="match status" value="1"/>
</dbReference>
<evidence type="ECO:0000259" key="13">
    <source>
        <dbReference type="PROSITE" id="PS50011"/>
    </source>
</evidence>
<dbReference type="GO" id="GO:0005524">
    <property type="term" value="F:ATP binding"/>
    <property type="evidence" value="ECO:0007669"/>
    <property type="project" value="UniProtKB-KW"/>
</dbReference>
<dbReference type="GO" id="GO:0005737">
    <property type="term" value="C:cytoplasm"/>
    <property type="evidence" value="ECO:0007669"/>
    <property type="project" value="TreeGrafter"/>
</dbReference>
<evidence type="ECO:0000256" key="1">
    <source>
        <dbReference type="ARBA" id="ARBA00012513"/>
    </source>
</evidence>
<dbReference type="FunFam" id="3.30.200.20:FF:000704">
    <property type="entry name" value="Eukaryotic translation initiation factor 2-alpha kinase, putative"/>
    <property type="match status" value="1"/>
</dbReference>
<evidence type="ECO:0000256" key="6">
    <source>
        <dbReference type="ARBA" id="ARBA00022840"/>
    </source>
</evidence>
<evidence type="ECO:0000256" key="7">
    <source>
        <dbReference type="ARBA" id="ARBA00023193"/>
    </source>
</evidence>
<keyword evidence="2" id="KW-0723">Serine/threonine-protein kinase</keyword>
<accession>A0A3L6LFE8</accession>
<dbReference type="AlphaFoldDB" id="A0A3L6LFE8"/>
<gene>
    <name evidence="14" type="ORF">DPX39_040028000</name>
</gene>
<keyword evidence="6" id="KW-0067">ATP-binding</keyword>
<proteinExistence type="inferred from homology"/>
<keyword evidence="4" id="KW-0547">Nucleotide-binding</keyword>
<keyword evidence="3" id="KW-0808">Transferase</keyword>
<keyword evidence="12" id="KW-0732">Signal</keyword>
<evidence type="ECO:0000256" key="3">
    <source>
        <dbReference type="ARBA" id="ARBA00022679"/>
    </source>
</evidence>
<keyword evidence="11" id="KW-0472">Membrane</keyword>
<name>A0A3L6LFE8_9TRYP</name>
<dbReference type="InterPro" id="IPR050339">
    <property type="entry name" value="CC_SR_Kinase"/>
</dbReference>
<dbReference type="FunFam" id="1.10.510.10:FF:001177">
    <property type="entry name" value="eukaryotic translation initiation factor 2-alpha kinase 1-like"/>
    <property type="match status" value="1"/>
</dbReference>
<keyword evidence="7" id="KW-0652">Protein synthesis inhibitor</keyword>
<evidence type="ECO:0000256" key="8">
    <source>
        <dbReference type="ARBA" id="ARBA00037982"/>
    </source>
</evidence>
<dbReference type="GO" id="GO:0005634">
    <property type="term" value="C:nucleus"/>
    <property type="evidence" value="ECO:0007669"/>
    <property type="project" value="TreeGrafter"/>
</dbReference>
<dbReference type="InterPro" id="IPR000719">
    <property type="entry name" value="Prot_kinase_dom"/>
</dbReference>
<dbReference type="GO" id="GO:0003743">
    <property type="term" value="F:translation initiation factor activity"/>
    <property type="evidence" value="ECO:0007669"/>
    <property type="project" value="UniProtKB-KW"/>
</dbReference>
<evidence type="ECO:0000256" key="12">
    <source>
        <dbReference type="SAM" id="SignalP"/>
    </source>
</evidence>
<dbReference type="SMART" id="SM00220">
    <property type="entry name" value="S_TKc"/>
    <property type="match status" value="1"/>
</dbReference>
<reference evidence="14" key="1">
    <citation type="submission" date="2018-09" db="EMBL/GenBank/DDBJ databases">
        <title>whole genome sequence of T. equiperdum IVM-t1 strain.</title>
        <authorList>
            <person name="Suganuma K."/>
        </authorList>
    </citation>
    <scope>NUCLEOTIDE SEQUENCE [LARGE SCALE GENOMIC DNA]</scope>
    <source>
        <strain evidence="14">IVM-t1</strain>
    </source>
</reference>
<dbReference type="InterPro" id="IPR008271">
    <property type="entry name" value="Ser/Thr_kinase_AS"/>
</dbReference>
<comment type="caution">
    <text evidence="14">The sequence shown here is derived from an EMBL/GenBank/DDBJ whole genome shotgun (WGS) entry which is preliminary data.</text>
</comment>
<keyword evidence="11" id="KW-1133">Transmembrane helix</keyword>
<evidence type="ECO:0000256" key="2">
    <source>
        <dbReference type="ARBA" id="ARBA00022527"/>
    </source>
</evidence>
<organism evidence="14">
    <name type="scientific">Trypanosoma brucei equiperdum</name>
    <dbReference type="NCBI Taxonomy" id="630700"/>
    <lineage>
        <taxon>Eukaryota</taxon>
        <taxon>Discoba</taxon>
        <taxon>Euglenozoa</taxon>
        <taxon>Kinetoplastea</taxon>
        <taxon>Metakinetoplastina</taxon>
        <taxon>Trypanosomatida</taxon>
        <taxon>Trypanosomatidae</taxon>
        <taxon>Trypanosoma</taxon>
    </lineage>
</organism>
<dbReference type="PANTHER" id="PTHR11042:SF160">
    <property type="entry name" value="EUKARYOTIC TRANSLATION INITIATION FACTOR 2-ALPHA KINASE 1"/>
    <property type="match status" value="1"/>
</dbReference>
<dbReference type="Gene3D" id="3.30.200.20">
    <property type="entry name" value="Phosphorylase Kinase, domain 1"/>
    <property type="match status" value="1"/>
</dbReference>
<comment type="similarity">
    <text evidence="8">Belongs to the protein kinase superfamily. Ser/Thr protein kinase family. GCN2 subfamily.</text>
</comment>
<dbReference type="EMBL" id="QSBY01000004">
    <property type="protein sequence ID" value="RHW73140.1"/>
    <property type="molecule type" value="Genomic_DNA"/>
</dbReference>
<evidence type="ECO:0000313" key="14">
    <source>
        <dbReference type="EMBL" id="RHW73140.1"/>
    </source>
</evidence>
<dbReference type="PROSITE" id="PS00108">
    <property type="entry name" value="PROTEIN_KINASE_ST"/>
    <property type="match status" value="1"/>
</dbReference>
<evidence type="ECO:0000256" key="4">
    <source>
        <dbReference type="ARBA" id="ARBA00022741"/>
    </source>
</evidence>